<keyword evidence="2" id="KW-1185">Reference proteome</keyword>
<name>A0ABN0RI10_9LIST</name>
<comment type="caution">
    <text evidence="1">The sequence shown here is derived from an EMBL/GenBank/DDBJ whole genome shotgun (WGS) entry which is preliminary data.</text>
</comment>
<sequence length="60" mass="6917">MSEIIPQKDYLETDGPLICKGDLRQLVRKPTFSFFMRDAGMQEILAKLVEMLGKQGRFLL</sequence>
<reference evidence="1 2" key="1">
    <citation type="journal article" date="2014" name="Int. J. Syst. Evol. Microbiol.">
        <title>Listeria floridensis sp. nov., Listeria aquatica sp. nov., Listeria cornellensis sp. nov., Listeria riparia sp. nov. and Listeria grandensis sp. nov., from agricultural and natural environments.</title>
        <authorList>
            <person name="den Bakker H.C."/>
            <person name="Warchocki S."/>
            <person name="Wright E.M."/>
            <person name="Allred A.F."/>
            <person name="Ahlstrom C."/>
            <person name="Manuel C.S."/>
            <person name="Stasiewicz M.J."/>
            <person name="Burrell A."/>
            <person name="Roof S."/>
            <person name="Strawn L."/>
            <person name="Fortes E.D."/>
            <person name="Nightingale K.K."/>
            <person name="Kephart D."/>
            <person name="Wiedmann M."/>
        </authorList>
    </citation>
    <scope>NUCLEOTIDE SEQUENCE [LARGE SCALE GENOMIC DNA]</scope>
    <source>
        <strain evidence="1 2">FSL S10-1187</strain>
    </source>
</reference>
<protein>
    <submittedName>
        <fullName evidence="1">Uncharacterized protein</fullName>
    </submittedName>
</protein>
<proteinExistence type="predicted"/>
<accession>A0ABN0RI10</accession>
<gene>
    <name evidence="1" type="ORF">MFLO_02232</name>
</gene>
<dbReference type="EMBL" id="AODF01000002">
    <property type="protein sequence ID" value="EUJ33571.1"/>
    <property type="molecule type" value="Genomic_DNA"/>
</dbReference>
<evidence type="ECO:0000313" key="1">
    <source>
        <dbReference type="EMBL" id="EUJ33571.1"/>
    </source>
</evidence>
<evidence type="ECO:0000313" key="2">
    <source>
        <dbReference type="Proteomes" id="UP000019249"/>
    </source>
</evidence>
<dbReference type="Proteomes" id="UP000019249">
    <property type="component" value="Unassembled WGS sequence"/>
</dbReference>
<organism evidence="1 2">
    <name type="scientific">Listeria floridensis FSL S10-1187</name>
    <dbReference type="NCBI Taxonomy" id="1265817"/>
    <lineage>
        <taxon>Bacteria</taxon>
        <taxon>Bacillati</taxon>
        <taxon>Bacillota</taxon>
        <taxon>Bacilli</taxon>
        <taxon>Bacillales</taxon>
        <taxon>Listeriaceae</taxon>
        <taxon>Listeria</taxon>
    </lineage>
</organism>